<dbReference type="EMBL" id="HBUE01311122">
    <property type="protein sequence ID" value="CAG6583347.1"/>
    <property type="molecule type" value="Transcribed_RNA"/>
</dbReference>
<dbReference type="EMBL" id="HBUE01204865">
    <property type="protein sequence ID" value="CAG6531491.1"/>
    <property type="molecule type" value="Transcribed_RNA"/>
</dbReference>
<proteinExistence type="predicted"/>
<dbReference type="EMBL" id="HBUE01109777">
    <property type="protein sequence ID" value="CAG6488290.1"/>
    <property type="molecule type" value="Transcribed_RNA"/>
</dbReference>
<dbReference type="EMBL" id="HBUE01109780">
    <property type="protein sequence ID" value="CAG6488294.1"/>
    <property type="molecule type" value="Transcribed_RNA"/>
</dbReference>
<dbReference type="AlphaFoldDB" id="A0A8D8CAZ4"/>
<accession>A0A8D8CAZ4</accession>
<sequence length="217" mass="23143">MGGVQALPEEHRPDAVGGHSLSEHGVPGLLDRFQPVAVSLVHGCRGRERHQRTGHVPRSVRRVRCWTSVDHVRGVDLVCARGAQSVPRDALDPAPPRAALADGAVRHDPVGAGVEPVRQGGGRHRQHAALGGARLSRHDFRGGSHPGRDHHLDADLLGGDPADRHSVLRRAALLRGHVAPAEAAGVGVTVADLFALWRVHSGRADDPRVQRSGPVHR</sequence>
<name>A0A8D8CAZ4_CULPI</name>
<feature type="region of interest" description="Disordered" evidence="1">
    <location>
        <begin position="1"/>
        <end position="23"/>
    </location>
</feature>
<dbReference type="EMBL" id="HBUE01204867">
    <property type="protein sequence ID" value="CAG6531494.1"/>
    <property type="molecule type" value="Transcribed_RNA"/>
</dbReference>
<evidence type="ECO:0000256" key="1">
    <source>
        <dbReference type="SAM" id="MobiDB-lite"/>
    </source>
</evidence>
<protein>
    <submittedName>
        <fullName evidence="2">(northern house mosquito) hypothetical protein</fullName>
    </submittedName>
</protein>
<dbReference type="EMBL" id="HBUE01311124">
    <property type="protein sequence ID" value="CAG6583350.1"/>
    <property type="molecule type" value="Transcribed_RNA"/>
</dbReference>
<organism evidence="2">
    <name type="scientific">Culex pipiens</name>
    <name type="common">House mosquito</name>
    <dbReference type="NCBI Taxonomy" id="7175"/>
    <lineage>
        <taxon>Eukaryota</taxon>
        <taxon>Metazoa</taxon>
        <taxon>Ecdysozoa</taxon>
        <taxon>Arthropoda</taxon>
        <taxon>Hexapoda</taxon>
        <taxon>Insecta</taxon>
        <taxon>Pterygota</taxon>
        <taxon>Neoptera</taxon>
        <taxon>Endopterygota</taxon>
        <taxon>Diptera</taxon>
        <taxon>Nematocera</taxon>
        <taxon>Culicoidea</taxon>
        <taxon>Culicidae</taxon>
        <taxon>Culicinae</taxon>
        <taxon>Culicini</taxon>
        <taxon>Culex</taxon>
        <taxon>Culex</taxon>
    </lineage>
</organism>
<reference evidence="2" key="1">
    <citation type="submission" date="2021-05" db="EMBL/GenBank/DDBJ databases">
        <authorList>
            <person name="Alioto T."/>
            <person name="Alioto T."/>
            <person name="Gomez Garrido J."/>
        </authorList>
    </citation>
    <scope>NUCLEOTIDE SEQUENCE</scope>
</reference>
<evidence type="ECO:0000313" key="2">
    <source>
        <dbReference type="EMBL" id="CAG6488290.1"/>
    </source>
</evidence>